<comment type="caution">
    <text evidence="2">The sequence shown here is derived from an EMBL/GenBank/DDBJ whole genome shotgun (WGS) entry which is preliminary data.</text>
</comment>
<sequence length="465" mass="51393">MLLAPPPLGVTERPDEEGRDRRDVNDEVARYRHAQHSWRPSVNVRCSASLNSRERPPARTNREEHARSLAPSQAGSRPTGFCSTIVLHDIVRNGEDDVPAAAPEMAYVQRSAAKEESNQTPASPSKPSIRQECACESAGSWICGIEMSDCLLAERRHRHNQRNHRIQIYPGWTNASDYKDTEESFDTVALHSQPLHDALEERMKEIDASSVKLSRENKYLADSVGAKLPFLPFISDEENVLYAHCVLDGNFPLDDDEKAAIAWCKHVDGVKIMPKLPVHMRTHREAFKRNQRVRDSVARAEKGQSALDKLNEVIKSAKPSTPAVVMPASMPSLNSEAADQSSNKVVAGVVTGVVTGDLPESEATERKRGERGPDKGNRKRRGTKKKCSLCAQWCPGHMEKCTGRGGSAKCDLFDSDGSGRCTRANINDKADPKTEGLHALTCVGATCNVADLDCDHYTDRLKRKK</sequence>
<feature type="compositionally biased region" description="Basic and acidic residues" evidence="1">
    <location>
        <begin position="52"/>
        <end position="67"/>
    </location>
</feature>
<feature type="region of interest" description="Disordered" evidence="1">
    <location>
        <begin position="1"/>
        <end position="25"/>
    </location>
</feature>
<dbReference type="Proteomes" id="UP000266841">
    <property type="component" value="Unassembled WGS sequence"/>
</dbReference>
<name>K0TNZ8_THAOC</name>
<feature type="compositionally biased region" description="Basic and acidic residues" evidence="1">
    <location>
        <begin position="12"/>
        <end position="25"/>
    </location>
</feature>
<protein>
    <submittedName>
        <fullName evidence="2">Uncharacterized protein</fullName>
    </submittedName>
</protein>
<dbReference type="EMBL" id="AGNL01000746">
    <property type="protein sequence ID" value="EJK77531.1"/>
    <property type="molecule type" value="Genomic_DNA"/>
</dbReference>
<feature type="compositionally biased region" description="Basic and acidic residues" evidence="1">
    <location>
        <begin position="363"/>
        <end position="376"/>
    </location>
</feature>
<evidence type="ECO:0000313" key="2">
    <source>
        <dbReference type="EMBL" id="EJK77531.1"/>
    </source>
</evidence>
<reference evidence="2 3" key="1">
    <citation type="journal article" date="2012" name="Genome Biol.">
        <title>Genome and low-iron response of an oceanic diatom adapted to chronic iron limitation.</title>
        <authorList>
            <person name="Lommer M."/>
            <person name="Specht M."/>
            <person name="Roy A.S."/>
            <person name="Kraemer L."/>
            <person name="Andreson R."/>
            <person name="Gutowska M.A."/>
            <person name="Wolf J."/>
            <person name="Bergner S.V."/>
            <person name="Schilhabel M.B."/>
            <person name="Klostermeier U.C."/>
            <person name="Beiko R.G."/>
            <person name="Rosenstiel P."/>
            <person name="Hippler M."/>
            <person name="Laroche J."/>
        </authorList>
    </citation>
    <scope>NUCLEOTIDE SEQUENCE [LARGE SCALE GENOMIC DNA]</scope>
    <source>
        <strain evidence="2 3">CCMP1005</strain>
    </source>
</reference>
<evidence type="ECO:0000313" key="3">
    <source>
        <dbReference type="Proteomes" id="UP000266841"/>
    </source>
</evidence>
<dbReference type="OrthoDB" id="2267587at2759"/>
<proteinExistence type="predicted"/>
<feature type="region of interest" description="Disordered" evidence="1">
    <location>
        <begin position="48"/>
        <end position="80"/>
    </location>
</feature>
<organism evidence="2 3">
    <name type="scientific">Thalassiosira oceanica</name>
    <name type="common">Marine diatom</name>
    <dbReference type="NCBI Taxonomy" id="159749"/>
    <lineage>
        <taxon>Eukaryota</taxon>
        <taxon>Sar</taxon>
        <taxon>Stramenopiles</taxon>
        <taxon>Ochrophyta</taxon>
        <taxon>Bacillariophyta</taxon>
        <taxon>Coscinodiscophyceae</taxon>
        <taxon>Thalassiosirophycidae</taxon>
        <taxon>Thalassiosirales</taxon>
        <taxon>Thalassiosiraceae</taxon>
        <taxon>Thalassiosira</taxon>
    </lineage>
</organism>
<dbReference type="AlphaFoldDB" id="K0TNZ8"/>
<accession>K0TNZ8</accession>
<keyword evidence="3" id="KW-1185">Reference proteome</keyword>
<feature type="region of interest" description="Disordered" evidence="1">
    <location>
        <begin position="357"/>
        <end position="381"/>
    </location>
</feature>
<evidence type="ECO:0000256" key="1">
    <source>
        <dbReference type="SAM" id="MobiDB-lite"/>
    </source>
</evidence>
<gene>
    <name evidence="2" type="ORF">THAOC_00632</name>
</gene>